<gene>
    <name evidence="1" type="ORF">DXZ20_19845</name>
</gene>
<proteinExistence type="predicted"/>
<reference evidence="1 2" key="1">
    <citation type="journal article" date="2020" name="Microb. Ecol.">
        <title>Ecogenomics of the Marine Benthic Filamentous Cyanobacterium Adonisia.</title>
        <authorList>
            <person name="Walter J.M."/>
            <person name="Coutinho F.H."/>
            <person name="Leomil L."/>
            <person name="Hargreaves P.I."/>
            <person name="Campeao M.E."/>
            <person name="Vieira V.V."/>
            <person name="Silva B.S."/>
            <person name="Fistarol G.O."/>
            <person name="Salomon P.S."/>
            <person name="Sawabe T."/>
            <person name="Mino S."/>
            <person name="Hosokawa M."/>
            <person name="Miyashita H."/>
            <person name="Maruyama F."/>
            <person name="van Verk M.C."/>
            <person name="Dutilh B.E."/>
            <person name="Thompson C.C."/>
            <person name="Thompson F.L."/>
        </authorList>
    </citation>
    <scope>NUCLEOTIDE SEQUENCE [LARGE SCALE GENOMIC DNA]</scope>
    <source>
        <strain evidence="1 2">CCMR0081</strain>
    </source>
</reference>
<evidence type="ECO:0000313" key="1">
    <source>
        <dbReference type="EMBL" id="NEZ57854.1"/>
    </source>
</evidence>
<name>A0A6M0RNP4_9CYAN</name>
<keyword evidence="2" id="KW-1185">Reference proteome</keyword>
<dbReference type="AlphaFoldDB" id="A0A6M0RNP4"/>
<sequence length="101" mass="10772">MQQPPVTIPYIISTTVVILTVVVGGSATAMAQSVPSSAIPATLDQATLARLVADLAYPNSAQRFFEAGNAQLEQEIQKLSGEEEIEPSLTISPEIVEQFKD</sequence>
<evidence type="ECO:0000313" key="2">
    <source>
        <dbReference type="Proteomes" id="UP000481033"/>
    </source>
</evidence>
<dbReference type="EMBL" id="QXHD01000004">
    <property type="protein sequence ID" value="NEZ57854.1"/>
    <property type="molecule type" value="Genomic_DNA"/>
</dbReference>
<comment type="caution">
    <text evidence="1">The sequence shown here is derived from an EMBL/GenBank/DDBJ whole genome shotgun (WGS) entry which is preliminary data.</text>
</comment>
<protein>
    <submittedName>
        <fullName evidence="1">Uncharacterized protein</fullName>
    </submittedName>
</protein>
<dbReference type="Proteomes" id="UP000481033">
    <property type="component" value="Unassembled WGS sequence"/>
</dbReference>
<dbReference type="RefSeq" id="WP_163700008.1">
    <property type="nucleotide sequence ID" value="NZ_QXHD01000004.1"/>
</dbReference>
<organism evidence="1 2">
    <name type="scientific">Adonisia turfae CCMR0081</name>
    <dbReference type="NCBI Taxonomy" id="2292702"/>
    <lineage>
        <taxon>Bacteria</taxon>
        <taxon>Bacillati</taxon>
        <taxon>Cyanobacteriota</taxon>
        <taxon>Adonisia</taxon>
        <taxon>Adonisia turfae</taxon>
    </lineage>
</organism>
<accession>A0A6M0RNP4</accession>